<organism evidence="1 2">
    <name type="scientific">Brasilonema bromeliae SPC951</name>
    <dbReference type="NCBI Taxonomy" id="385972"/>
    <lineage>
        <taxon>Bacteria</taxon>
        <taxon>Bacillati</taxon>
        <taxon>Cyanobacteriota</taxon>
        <taxon>Cyanophyceae</taxon>
        <taxon>Nostocales</taxon>
        <taxon>Scytonemataceae</taxon>
        <taxon>Brasilonema</taxon>
        <taxon>Bromeliae group (in: Brasilonema)</taxon>
    </lineage>
</organism>
<protein>
    <recommendedName>
        <fullName evidence="3">Transposase</fullName>
    </recommendedName>
</protein>
<proteinExistence type="predicted"/>
<accession>A0ABX1PCN2</accession>
<name>A0ABX1PCN2_9CYAN</name>
<sequence>MKQVANPKGSINGVKLQIWATWLFYAVLIDLADTVANEFEMESEKISIEMLFRSFYHFNHAYNRGFSHDLIAYLTSPKNRDLGIVKYQPKSQQRDTLDL</sequence>
<comment type="caution">
    <text evidence="1">The sequence shown here is derived from an EMBL/GenBank/DDBJ whole genome shotgun (WGS) entry which is preliminary data.</text>
</comment>
<evidence type="ECO:0000313" key="1">
    <source>
        <dbReference type="EMBL" id="NMG22242.1"/>
    </source>
</evidence>
<evidence type="ECO:0000313" key="2">
    <source>
        <dbReference type="Proteomes" id="UP000718564"/>
    </source>
</evidence>
<dbReference type="EMBL" id="QMEB01000235">
    <property type="protein sequence ID" value="NMG22242.1"/>
    <property type="molecule type" value="Genomic_DNA"/>
</dbReference>
<keyword evidence="2" id="KW-1185">Reference proteome</keyword>
<dbReference type="Proteomes" id="UP000718564">
    <property type="component" value="Unassembled WGS sequence"/>
</dbReference>
<reference evidence="1 2" key="1">
    <citation type="submission" date="2018-06" db="EMBL/GenBank/DDBJ databases">
        <title>Comparative genomics of Brasilonema spp. strains.</title>
        <authorList>
            <person name="Alvarenga D.O."/>
            <person name="Fiore M.F."/>
            <person name="Varani A.M."/>
        </authorList>
    </citation>
    <scope>NUCLEOTIDE SEQUENCE [LARGE SCALE GENOMIC DNA]</scope>
    <source>
        <strain evidence="1 2">SPC951</strain>
    </source>
</reference>
<gene>
    <name evidence="1" type="ORF">DP116_23440</name>
</gene>
<evidence type="ECO:0008006" key="3">
    <source>
        <dbReference type="Google" id="ProtNLM"/>
    </source>
</evidence>